<reference evidence="2 3" key="1">
    <citation type="submission" date="2024-01" db="EMBL/GenBank/DDBJ databases">
        <title>A draft genome for the cacao thread blight pathogen Marasmiellus scandens.</title>
        <authorList>
            <person name="Baruah I.K."/>
            <person name="Leung J."/>
            <person name="Bukari Y."/>
            <person name="Amoako-Attah I."/>
            <person name="Meinhardt L.W."/>
            <person name="Bailey B.A."/>
            <person name="Cohen S.P."/>
        </authorList>
    </citation>
    <scope>NUCLEOTIDE SEQUENCE [LARGE SCALE GENOMIC DNA]</scope>
    <source>
        <strain evidence="2 3">GH-19</strain>
    </source>
</reference>
<feature type="region of interest" description="Disordered" evidence="1">
    <location>
        <begin position="1"/>
        <end position="151"/>
    </location>
</feature>
<feature type="compositionally biased region" description="Low complexity" evidence="1">
    <location>
        <begin position="57"/>
        <end position="68"/>
    </location>
</feature>
<gene>
    <name evidence="2" type="ORF">VKT23_019025</name>
</gene>
<name>A0ABR1IQG7_9AGAR</name>
<evidence type="ECO:0000256" key="1">
    <source>
        <dbReference type="SAM" id="MobiDB-lite"/>
    </source>
</evidence>
<keyword evidence="3" id="KW-1185">Reference proteome</keyword>
<evidence type="ECO:0000313" key="2">
    <source>
        <dbReference type="EMBL" id="KAK7436618.1"/>
    </source>
</evidence>
<feature type="compositionally biased region" description="Low complexity" evidence="1">
    <location>
        <begin position="14"/>
        <end position="31"/>
    </location>
</feature>
<comment type="caution">
    <text evidence="2">The sequence shown here is derived from an EMBL/GenBank/DDBJ whole genome shotgun (WGS) entry which is preliminary data.</text>
</comment>
<accession>A0ABR1IQG7</accession>
<proteinExistence type="predicted"/>
<feature type="compositionally biased region" description="Basic and acidic residues" evidence="1">
    <location>
        <begin position="104"/>
        <end position="114"/>
    </location>
</feature>
<organism evidence="2 3">
    <name type="scientific">Marasmiellus scandens</name>
    <dbReference type="NCBI Taxonomy" id="2682957"/>
    <lineage>
        <taxon>Eukaryota</taxon>
        <taxon>Fungi</taxon>
        <taxon>Dikarya</taxon>
        <taxon>Basidiomycota</taxon>
        <taxon>Agaricomycotina</taxon>
        <taxon>Agaricomycetes</taxon>
        <taxon>Agaricomycetidae</taxon>
        <taxon>Agaricales</taxon>
        <taxon>Marasmiineae</taxon>
        <taxon>Omphalotaceae</taxon>
        <taxon>Marasmiellus</taxon>
    </lineage>
</organism>
<dbReference type="Proteomes" id="UP001498398">
    <property type="component" value="Unassembled WGS sequence"/>
</dbReference>
<protein>
    <submittedName>
        <fullName evidence="2">Uncharacterized protein</fullName>
    </submittedName>
</protein>
<sequence>MFSVRASGSPPLNTSGSSTPRPSSSQAQSHSPPNPQSKETPATLYPSLEDLCTFYQPPGQTGTPRTTTGGDGVLQEPCSQTPPQNPMDYVFGQQAREGAGQLGEDFHSAQKESSERDDDDDEGPSVLSPGKSEARRESSGAPEPGQKSRKH</sequence>
<evidence type="ECO:0000313" key="3">
    <source>
        <dbReference type="Proteomes" id="UP001498398"/>
    </source>
</evidence>
<dbReference type="EMBL" id="JBANRG010000092">
    <property type="protein sequence ID" value="KAK7436618.1"/>
    <property type="molecule type" value="Genomic_DNA"/>
</dbReference>